<feature type="transmembrane region" description="Helical" evidence="2">
    <location>
        <begin position="70"/>
        <end position="96"/>
    </location>
</feature>
<accession>A0A388L2P7</accession>
<dbReference type="EMBL" id="BFEA01000245">
    <property type="protein sequence ID" value="GBG76473.1"/>
    <property type="molecule type" value="Genomic_DNA"/>
</dbReference>
<keyword evidence="4" id="KW-1185">Reference proteome</keyword>
<feature type="region of interest" description="Disordered" evidence="1">
    <location>
        <begin position="293"/>
        <end position="324"/>
    </location>
</feature>
<evidence type="ECO:0000256" key="2">
    <source>
        <dbReference type="SAM" id="Phobius"/>
    </source>
</evidence>
<evidence type="ECO:0008006" key="5">
    <source>
        <dbReference type="Google" id="ProtNLM"/>
    </source>
</evidence>
<dbReference type="Proteomes" id="UP000265515">
    <property type="component" value="Unassembled WGS sequence"/>
</dbReference>
<feature type="region of interest" description="Disordered" evidence="1">
    <location>
        <begin position="263"/>
        <end position="282"/>
    </location>
</feature>
<feature type="compositionally biased region" description="Basic and acidic residues" evidence="1">
    <location>
        <begin position="311"/>
        <end position="320"/>
    </location>
</feature>
<evidence type="ECO:0000313" key="3">
    <source>
        <dbReference type="EMBL" id="GBG76473.1"/>
    </source>
</evidence>
<name>A0A388L2P7_CHABU</name>
<organism evidence="3 4">
    <name type="scientific">Chara braunii</name>
    <name type="common">Braun's stonewort</name>
    <dbReference type="NCBI Taxonomy" id="69332"/>
    <lineage>
        <taxon>Eukaryota</taxon>
        <taxon>Viridiplantae</taxon>
        <taxon>Streptophyta</taxon>
        <taxon>Charophyceae</taxon>
        <taxon>Charales</taxon>
        <taxon>Characeae</taxon>
        <taxon>Chara</taxon>
    </lineage>
</organism>
<evidence type="ECO:0000256" key="1">
    <source>
        <dbReference type="SAM" id="MobiDB-lite"/>
    </source>
</evidence>
<sequence>MNARARGGQEKLPRGRRQHTPAGLIIFEFDEHDDGDGLFLDGDRDDCVVYYADALISAMCTSARLIDRPIIVIIIIMIVITGVIDLMAATFLAAAAPTDDDVIDLMAATSFAAAALTDDDDDDDNDDDDEDDDDDDEDDDDDDEDDGDDNPRRIVIIIIIIIMWEQREQEEETSKTATHKRRDFATGLLETTISTETTLHQKFSFHGEILVHDEIKETSTKRMKASRLSDNVVPPAIAPSVRGSSSDSNSEFWNEAGVQALDEVEKGSGKSRGSSSDSDSEFWDEAAVQALDEVEKGSRKSEAAVQDLDEVEKGSRKSESMHAPALNDDFWDDAAIIEAVEQAERSSGKSVSATIPDRVRRFTKANDAIDFRKSLDKSMFPIILAYESRKTKFAFEYIVTPLEQFLESYMKMEMNNRHYYELIPLKTNVICTLT</sequence>
<feature type="compositionally biased region" description="Acidic residues" evidence="1">
    <location>
        <begin position="117"/>
        <end position="148"/>
    </location>
</feature>
<reference evidence="3 4" key="1">
    <citation type="journal article" date="2018" name="Cell">
        <title>The Chara Genome: Secondary Complexity and Implications for Plant Terrestrialization.</title>
        <authorList>
            <person name="Nishiyama T."/>
            <person name="Sakayama H."/>
            <person name="Vries J.D."/>
            <person name="Buschmann H."/>
            <person name="Saint-Marcoux D."/>
            <person name="Ullrich K.K."/>
            <person name="Haas F.B."/>
            <person name="Vanderstraeten L."/>
            <person name="Becker D."/>
            <person name="Lang D."/>
            <person name="Vosolsobe S."/>
            <person name="Rombauts S."/>
            <person name="Wilhelmsson P.K.I."/>
            <person name="Janitza P."/>
            <person name="Kern R."/>
            <person name="Heyl A."/>
            <person name="Rumpler F."/>
            <person name="Villalobos L.I.A.C."/>
            <person name="Clay J.M."/>
            <person name="Skokan R."/>
            <person name="Toyoda A."/>
            <person name="Suzuki Y."/>
            <person name="Kagoshima H."/>
            <person name="Schijlen E."/>
            <person name="Tajeshwar N."/>
            <person name="Catarino B."/>
            <person name="Hetherington A.J."/>
            <person name="Saltykova A."/>
            <person name="Bonnot C."/>
            <person name="Breuninger H."/>
            <person name="Symeonidi A."/>
            <person name="Radhakrishnan G.V."/>
            <person name="Van Nieuwerburgh F."/>
            <person name="Deforce D."/>
            <person name="Chang C."/>
            <person name="Karol K.G."/>
            <person name="Hedrich R."/>
            <person name="Ulvskov P."/>
            <person name="Glockner G."/>
            <person name="Delwiche C.F."/>
            <person name="Petrasek J."/>
            <person name="Van de Peer Y."/>
            <person name="Friml J."/>
            <person name="Beilby M."/>
            <person name="Dolan L."/>
            <person name="Kohara Y."/>
            <person name="Sugano S."/>
            <person name="Fujiyama A."/>
            <person name="Delaux P.-M."/>
            <person name="Quint M."/>
            <person name="TheiBen G."/>
            <person name="Hagemann M."/>
            <person name="Harholt J."/>
            <person name="Dunand C."/>
            <person name="Zachgo S."/>
            <person name="Langdale J."/>
            <person name="Maumus F."/>
            <person name="Straeten D.V.D."/>
            <person name="Gould S.B."/>
            <person name="Rensing S.A."/>
        </authorList>
    </citation>
    <scope>NUCLEOTIDE SEQUENCE [LARGE SCALE GENOMIC DNA]</scope>
    <source>
        <strain evidence="3 4">S276</strain>
    </source>
</reference>
<dbReference type="AlphaFoldDB" id="A0A388L2P7"/>
<feature type="region of interest" description="Disordered" evidence="1">
    <location>
        <begin position="116"/>
        <end position="150"/>
    </location>
</feature>
<evidence type="ECO:0000313" key="4">
    <source>
        <dbReference type="Proteomes" id="UP000265515"/>
    </source>
</evidence>
<protein>
    <recommendedName>
        <fullName evidence="5">PiggyBac transposable element-derived protein domain-containing protein</fullName>
    </recommendedName>
</protein>
<keyword evidence="2" id="KW-1133">Transmembrane helix</keyword>
<comment type="caution">
    <text evidence="3">The sequence shown here is derived from an EMBL/GenBank/DDBJ whole genome shotgun (WGS) entry which is preliminary data.</text>
</comment>
<keyword evidence="2" id="KW-0812">Transmembrane</keyword>
<proteinExistence type="predicted"/>
<keyword evidence="2" id="KW-0472">Membrane</keyword>
<gene>
    <name evidence="3" type="ORF">CBR_g22220</name>
</gene>
<feature type="compositionally biased region" description="Basic and acidic residues" evidence="1">
    <location>
        <begin position="293"/>
        <end position="302"/>
    </location>
</feature>
<dbReference type="Gramene" id="GBG76473">
    <property type="protein sequence ID" value="GBG76473"/>
    <property type="gene ID" value="CBR_g22220"/>
</dbReference>